<feature type="signal peptide" evidence="1">
    <location>
        <begin position="1"/>
        <end position="24"/>
    </location>
</feature>
<accession>A0A1H0BZH8</accession>
<evidence type="ECO:0000313" key="3">
    <source>
        <dbReference type="Proteomes" id="UP000324252"/>
    </source>
</evidence>
<dbReference type="EMBL" id="FQZZ01000001">
    <property type="protein sequence ID" value="SHJ50639.1"/>
    <property type="molecule type" value="Genomic_DNA"/>
</dbReference>
<evidence type="ECO:0000313" key="2">
    <source>
        <dbReference type="EMBL" id="SHJ50639.1"/>
    </source>
</evidence>
<evidence type="ECO:0000256" key="1">
    <source>
        <dbReference type="SAM" id="SignalP"/>
    </source>
</evidence>
<dbReference type="Proteomes" id="UP000324252">
    <property type="component" value="Unassembled WGS sequence"/>
</dbReference>
<dbReference type="OrthoDB" id="7853345at2"/>
<keyword evidence="3" id="KW-1185">Reference proteome</keyword>
<dbReference type="RefSeq" id="WP_149786640.1">
    <property type="nucleotide sequence ID" value="NZ_FNIO01000001.1"/>
</dbReference>
<evidence type="ECO:0008006" key="4">
    <source>
        <dbReference type="Google" id="ProtNLM"/>
    </source>
</evidence>
<sequence>MRIFTLGRVAAALALGTMLGGCFGGGSGTGGGGGGGGGGGPSFQENYDRVTGMAPTSNMPTTLKATYAGQLRADVTDASSVVAQVEADLNLDVDWTDGQTANPFSGTASNFTGTLVSGETGAIDGTLTVDDSYGGAISRTVNPAMTVGGVNVPETQVGALSVTLTGDLSQGGTSADTLITLGGAFFGDGGKAAAGPVVGGYNLEGSSNPAVFDGAIAGEYYVEAQ</sequence>
<gene>
    <name evidence="2" type="ORF">SAMN05444142_101469</name>
</gene>
<dbReference type="PROSITE" id="PS51257">
    <property type="entry name" value="PROKAR_LIPOPROTEIN"/>
    <property type="match status" value="1"/>
</dbReference>
<keyword evidence="1" id="KW-0732">Signal</keyword>
<dbReference type="AlphaFoldDB" id="A0A1H0BZH8"/>
<name>A0A1H0BZH8_9RHOB</name>
<protein>
    <recommendedName>
        <fullName evidence="4">Transferrin-binding protein B C-lobe/N-lobe beta barrel domain-containing protein</fullName>
    </recommendedName>
</protein>
<organism evidence="2 3">
    <name type="scientific">Lutimaribacter pacificus</name>
    <dbReference type="NCBI Taxonomy" id="391948"/>
    <lineage>
        <taxon>Bacteria</taxon>
        <taxon>Pseudomonadati</taxon>
        <taxon>Pseudomonadota</taxon>
        <taxon>Alphaproteobacteria</taxon>
        <taxon>Rhodobacterales</taxon>
        <taxon>Roseobacteraceae</taxon>
        <taxon>Lutimaribacter</taxon>
    </lineage>
</organism>
<proteinExistence type="predicted"/>
<reference evidence="2 3" key="1">
    <citation type="submission" date="2016-11" db="EMBL/GenBank/DDBJ databases">
        <authorList>
            <person name="Varghese N."/>
            <person name="Submissions S."/>
        </authorList>
    </citation>
    <scope>NUCLEOTIDE SEQUENCE [LARGE SCALE GENOMIC DNA]</scope>
    <source>
        <strain evidence="2 3">DSM 29620</strain>
    </source>
</reference>
<feature type="chain" id="PRO_5015064432" description="Transferrin-binding protein B C-lobe/N-lobe beta barrel domain-containing protein" evidence="1">
    <location>
        <begin position="25"/>
        <end position="225"/>
    </location>
</feature>